<evidence type="ECO:0000256" key="6">
    <source>
        <dbReference type="ARBA" id="ARBA00022475"/>
    </source>
</evidence>
<dbReference type="eggNOG" id="COG0534">
    <property type="taxonomic scope" value="Bacteria"/>
</dbReference>
<evidence type="ECO:0000256" key="7">
    <source>
        <dbReference type="ARBA" id="ARBA00022692"/>
    </source>
</evidence>
<name>A0A0B7JCZ8_9GAMM</name>
<keyword evidence="8" id="KW-1133">Transmembrane helix</keyword>
<dbReference type="NCBIfam" id="TIGR00797">
    <property type="entry name" value="matE"/>
    <property type="match status" value="1"/>
</dbReference>
<evidence type="ECO:0000256" key="4">
    <source>
        <dbReference type="ARBA" id="ARBA00022106"/>
    </source>
</evidence>
<keyword evidence="9" id="KW-0472">Membrane</keyword>
<gene>
    <name evidence="12" type="ORF">C9J27_06750</name>
</gene>
<evidence type="ECO:0000256" key="8">
    <source>
        <dbReference type="ARBA" id="ARBA00022989"/>
    </source>
</evidence>
<comment type="caution">
    <text evidence="12">The sequence shown here is derived from an EMBL/GenBank/DDBJ whole genome shotgun (WGS) entry which is preliminary data.</text>
</comment>
<dbReference type="Proteomes" id="UP000241426">
    <property type="component" value="Unassembled WGS sequence"/>
</dbReference>
<dbReference type="PANTHER" id="PTHR43823:SF3">
    <property type="entry name" value="MULTIDRUG EXPORT PROTEIN MEPA"/>
    <property type="match status" value="1"/>
</dbReference>
<dbReference type="Pfam" id="PF01554">
    <property type="entry name" value="MatE"/>
    <property type="match status" value="2"/>
</dbReference>
<protein>
    <recommendedName>
        <fullName evidence="4">Multidrug export protein MepA</fullName>
    </recommendedName>
    <alternativeName>
        <fullName evidence="3">Multidrug resistance protein NorM</fullName>
    </alternativeName>
    <alternativeName>
        <fullName evidence="11">Na(+)/drug antiporter</fullName>
    </alternativeName>
</protein>
<dbReference type="EMBL" id="PYNF01000004">
    <property type="protein sequence ID" value="PSU99941.1"/>
    <property type="molecule type" value="Genomic_DNA"/>
</dbReference>
<keyword evidence="6" id="KW-1003">Cell membrane</keyword>
<dbReference type="InterPro" id="IPR045070">
    <property type="entry name" value="MATE_MepA-like"/>
</dbReference>
<dbReference type="RefSeq" id="WP_036790588.1">
    <property type="nucleotide sequence ID" value="NZ_LN794353.1"/>
</dbReference>
<evidence type="ECO:0000256" key="10">
    <source>
        <dbReference type="ARBA" id="ARBA00023251"/>
    </source>
</evidence>
<evidence type="ECO:0000313" key="13">
    <source>
        <dbReference type="Proteomes" id="UP000241426"/>
    </source>
</evidence>
<keyword evidence="7" id="KW-0812">Transmembrane</keyword>
<dbReference type="PANTHER" id="PTHR43823">
    <property type="entry name" value="SPORULATION PROTEIN YKVU"/>
    <property type="match status" value="1"/>
</dbReference>
<reference evidence="12 13" key="1">
    <citation type="submission" date="2018-01" db="EMBL/GenBank/DDBJ databases">
        <title>Whole genome sequencing of Histamine producing bacteria.</title>
        <authorList>
            <person name="Butler K."/>
        </authorList>
    </citation>
    <scope>NUCLEOTIDE SEQUENCE [LARGE SCALE GENOMIC DNA]</scope>
    <source>
        <strain evidence="12 13">FS-7.2</strain>
    </source>
</reference>
<dbReference type="GO" id="GO:0005886">
    <property type="term" value="C:plasma membrane"/>
    <property type="evidence" value="ECO:0007669"/>
    <property type="project" value="UniProtKB-SubCell"/>
</dbReference>
<dbReference type="GO" id="GO:0015297">
    <property type="term" value="F:antiporter activity"/>
    <property type="evidence" value="ECO:0007669"/>
    <property type="project" value="InterPro"/>
</dbReference>
<keyword evidence="5" id="KW-0813">Transport</keyword>
<dbReference type="GO" id="GO:0046677">
    <property type="term" value="P:response to antibiotic"/>
    <property type="evidence" value="ECO:0007669"/>
    <property type="project" value="UniProtKB-KW"/>
</dbReference>
<dbReference type="GO" id="GO:0042910">
    <property type="term" value="F:xenobiotic transmembrane transporter activity"/>
    <property type="evidence" value="ECO:0007669"/>
    <property type="project" value="InterPro"/>
</dbReference>
<evidence type="ECO:0000313" key="12">
    <source>
        <dbReference type="EMBL" id="PSU99941.1"/>
    </source>
</evidence>
<accession>A0A2T3KKA6</accession>
<dbReference type="CDD" id="cd13143">
    <property type="entry name" value="MATE_MepA_like"/>
    <property type="match status" value="1"/>
</dbReference>
<dbReference type="InterPro" id="IPR002528">
    <property type="entry name" value="MATE_fam"/>
</dbReference>
<evidence type="ECO:0000256" key="1">
    <source>
        <dbReference type="ARBA" id="ARBA00004429"/>
    </source>
</evidence>
<dbReference type="InterPro" id="IPR051327">
    <property type="entry name" value="MATE_MepA_subfamily"/>
</dbReference>
<dbReference type="NCBIfam" id="NF007130">
    <property type="entry name" value="PRK09575.1"/>
    <property type="match status" value="1"/>
</dbReference>
<evidence type="ECO:0000256" key="11">
    <source>
        <dbReference type="ARBA" id="ARBA00030855"/>
    </source>
</evidence>
<dbReference type="GeneID" id="29946561"/>
<dbReference type="AlphaFoldDB" id="A0A0B7JCZ8"/>
<evidence type="ECO:0000256" key="5">
    <source>
        <dbReference type="ARBA" id="ARBA00022448"/>
    </source>
</evidence>
<dbReference type="InterPro" id="IPR048279">
    <property type="entry name" value="MdtK-like"/>
</dbReference>
<evidence type="ECO:0000256" key="3">
    <source>
        <dbReference type="ARBA" id="ARBA00013489"/>
    </source>
</evidence>
<organism evidence="12 13">
    <name type="scientific">Photobacterium kishitanii</name>
    <dbReference type="NCBI Taxonomy" id="318456"/>
    <lineage>
        <taxon>Bacteria</taxon>
        <taxon>Pseudomonadati</taxon>
        <taxon>Pseudomonadota</taxon>
        <taxon>Gammaproteobacteria</taxon>
        <taxon>Vibrionales</taxon>
        <taxon>Vibrionaceae</taxon>
        <taxon>Photobacterium</taxon>
    </lineage>
</organism>
<keyword evidence="10" id="KW-0046">Antibiotic resistance</keyword>
<comment type="subcellular location">
    <subcellularLocation>
        <location evidence="1">Cell inner membrane</location>
        <topology evidence="1">Multi-pass membrane protein</topology>
    </subcellularLocation>
</comment>
<evidence type="ECO:0000256" key="2">
    <source>
        <dbReference type="ARBA" id="ARBA00008417"/>
    </source>
</evidence>
<comment type="similarity">
    <text evidence="2">Belongs to the multi antimicrobial extrusion (MATE) (TC 2.A.66.1) family. MepA subfamily.</text>
</comment>
<proteinExistence type="inferred from homology"/>
<accession>A0A0B7JCZ8</accession>
<dbReference type="PIRSF" id="PIRSF006603">
    <property type="entry name" value="DinF"/>
    <property type="match status" value="1"/>
</dbReference>
<sequence>MYTSSEIQQNSSIARTFWRYTIPAVAAMAVNGLYQVVDGVFVGHYVGAEGLAAINTSWPVIALVSGLGLLIGMGAGSLISIYRGEQNTEYARTAMVTGLGLIIALGLLASLYLIMFSEPLIALQGATGKTLQYANDYLMVFSLYGIITVASGALPFLIRNDDSPIVATAMMVVGAITNVVLDYVFIGVLNWGLKGAAWGTVIAQIVTVVMALVYLMSRYSHLAVFKHPLQFSLSDARKSIVMGASSLVMFLYYAVVVAAHNRLFVEYGSPTSIAAFAIVAYFMTLYYLVAEGIAEGMQPQVSFYHGAKQYTNIAKVVKLASIVTLCIGLLWLALVNAFPHKMIGLFTSGDPLLIDEATLGIRLHLAAIYLEGLIILASMYFMSIGKGSISIGISVANVLMQFPILFILPKKFGLEGVWMSMPISNAILALIVLPLMWFHIFRQQRIGNGHTAPGF</sequence>
<evidence type="ECO:0000256" key="9">
    <source>
        <dbReference type="ARBA" id="ARBA00023136"/>
    </source>
</evidence>